<feature type="region of interest" description="Disordered" evidence="1">
    <location>
        <begin position="70"/>
        <end position="176"/>
    </location>
</feature>
<name>W7TPJ4_9STRA</name>
<dbReference type="OrthoDB" id="44377at2759"/>
<sequence>MKDLRASMSVALMTALISTSISSEASAFLYLSSSCPLSSRPQTSCQRSKTRFADKSRNFGRSVLMMVAAASSSNRKKNNSSGLRGNVLRSSSGARRLNDTTAPASGAAFDPHNPFFTSEFGEQELEDNSSTSPETEAEREKRLQEEDEWLLNFSRDDPDSHTETFSDPKERQSRARATKDRYDFTCLTVEEVARSYQVPISWVGDALCNFGVVPPIQWTARIGDVIDGDQAFALLEAMHGWDHAIMFDMYTWDSLRELAASHEIPIAKVLQVCDEEGFALPFGLRSHLRVEQYARLMRRLGMAQELTDHIREAHPDPDYPST</sequence>
<evidence type="ECO:0000313" key="3">
    <source>
        <dbReference type="EMBL" id="EWM22659.1"/>
    </source>
</evidence>
<protein>
    <submittedName>
        <fullName evidence="3">Uncharacterized protein</fullName>
    </submittedName>
</protein>
<evidence type="ECO:0000256" key="1">
    <source>
        <dbReference type="SAM" id="MobiDB-lite"/>
    </source>
</evidence>
<proteinExistence type="predicted"/>
<comment type="caution">
    <text evidence="3">The sequence shown here is derived from an EMBL/GenBank/DDBJ whole genome shotgun (WGS) entry which is preliminary data.</text>
</comment>
<feature type="signal peptide" evidence="2">
    <location>
        <begin position="1"/>
        <end position="27"/>
    </location>
</feature>
<accession>W7TPJ4</accession>
<evidence type="ECO:0000256" key="2">
    <source>
        <dbReference type="SAM" id="SignalP"/>
    </source>
</evidence>
<dbReference type="Proteomes" id="UP000019335">
    <property type="component" value="Unassembled WGS sequence"/>
</dbReference>
<feature type="compositionally biased region" description="Polar residues" evidence="1">
    <location>
        <begin position="88"/>
        <end position="103"/>
    </location>
</feature>
<dbReference type="EMBL" id="AZIL01002132">
    <property type="protein sequence ID" value="EWM22659.1"/>
    <property type="molecule type" value="Genomic_DNA"/>
</dbReference>
<feature type="compositionally biased region" description="Basic and acidic residues" evidence="1">
    <location>
        <begin position="154"/>
        <end position="176"/>
    </location>
</feature>
<keyword evidence="4" id="KW-1185">Reference proteome</keyword>
<reference evidence="3 4" key="1">
    <citation type="journal article" date="2014" name="Mol. Plant">
        <title>Chromosome Scale Genome Assembly and Transcriptome Profiling of Nannochloropsis gaditana in Nitrogen Depletion.</title>
        <authorList>
            <person name="Corteggiani Carpinelli E."/>
            <person name="Telatin A."/>
            <person name="Vitulo N."/>
            <person name="Forcato C."/>
            <person name="D'Angelo M."/>
            <person name="Schiavon R."/>
            <person name="Vezzi A."/>
            <person name="Giacometti G.M."/>
            <person name="Morosinotto T."/>
            <person name="Valle G."/>
        </authorList>
    </citation>
    <scope>NUCLEOTIDE SEQUENCE [LARGE SCALE GENOMIC DNA]</scope>
    <source>
        <strain evidence="3 4">B-31</strain>
    </source>
</reference>
<organism evidence="3 4">
    <name type="scientific">Nannochloropsis gaditana</name>
    <dbReference type="NCBI Taxonomy" id="72520"/>
    <lineage>
        <taxon>Eukaryota</taxon>
        <taxon>Sar</taxon>
        <taxon>Stramenopiles</taxon>
        <taxon>Ochrophyta</taxon>
        <taxon>Eustigmatophyceae</taxon>
        <taxon>Eustigmatales</taxon>
        <taxon>Monodopsidaceae</taxon>
        <taxon>Nannochloropsis</taxon>
    </lineage>
</organism>
<dbReference type="AlphaFoldDB" id="W7TPJ4"/>
<feature type="chain" id="PRO_5004901092" evidence="2">
    <location>
        <begin position="28"/>
        <end position="322"/>
    </location>
</feature>
<dbReference type="PROSITE" id="PS51257">
    <property type="entry name" value="PROKAR_LIPOPROTEIN"/>
    <property type="match status" value="1"/>
</dbReference>
<keyword evidence="2" id="KW-0732">Signal</keyword>
<gene>
    <name evidence="3" type="ORF">Naga_100023g6</name>
</gene>
<evidence type="ECO:0000313" key="4">
    <source>
        <dbReference type="Proteomes" id="UP000019335"/>
    </source>
</evidence>